<comment type="caution">
    <text evidence="1">The sequence shown here is derived from an EMBL/GenBank/DDBJ whole genome shotgun (WGS) entry which is preliminary data.</text>
</comment>
<organism evidence="1 2">
    <name type="scientific">Hibiscus sabdariffa</name>
    <name type="common">roselle</name>
    <dbReference type="NCBI Taxonomy" id="183260"/>
    <lineage>
        <taxon>Eukaryota</taxon>
        <taxon>Viridiplantae</taxon>
        <taxon>Streptophyta</taxon>
        <taxon>Embryophyta</taxon>
        <taxon>Tracheophyta</taxon>
        <taxon>Spermatophyta</taxon>
        <taxon>Magnoliopsida</taxon>
        <taxon>eudicotyledons</taxon>
        <taxon>Gunneridae</taxon>
        <taxon>Pentapetalae</taxon>
        <taxon>rosids</taxon>
        <taxon>malvids</taxon>
        <taxon>Malvales</taxon>
        <taxon>Malvaceae</taxon>
        <taxon>Malvoideae</taxon>
        <taxon>Hibiscus</taxon>
    </lineage>
</organism>
<name>A0ABR2CZP1_9ROSI</name>
<keyword evidence="2" id="KW-1185">Reference proteome</keyword>
<gene>
    <name evidence="1" type="ORF">V6N12_054207</name>
</gene>
<reference evidence="1 2" key="1">
    <citation type="journal article" date="2024" name="G3 (Bethesda)">
        <title>Genome assembly of Hibiscus sabdariffa L. provides insights into metabolisms of medicinal natural products.</title>
        <authorList>
            <person name="Kim T."/>
        </authorList>
    </citation>
    <scope>NUCLEOTIDE SEQUENCE [LARGE SCALE GENOMIC DNA]</scope>
    <source>
        <strain evidence="1">TK-2024</strain>
        <tissue evidence="1">Old leaves</tissue>
    </source>
</reference>
<evidence type="ECO:0000313" key="2">
    <source>
        <dbReference type="Proteomes" id="UP001472677"/>
    </source>
</evidence>
<dbReference type="EMBL" id="JBBPBM010000038">
    <property type="protein sequence ID" value="KAK8526975.1"/>
    <property type="molecule type" value="Genomic_DNA"/>
</dbReference>
<evidence type="ECO:0008006" key="3">
    <source>
        <dbReference type="Google" id="ProtNLM"/>
    </source>
</evidence>
<sequence>MTNLERCRRSVGHHPSCTICDTQDESTLHVLRDCKFAREVWLYFSPVVYSPTFFTENLQAWLISNIHCHALVSKYSIPWYTFFISILWQLWKARNEHVFNSVPQSPTDVWSKGIFWAHCYMESFLLSPT</sequence>
<protein>
    <recommendedName>
        <fullName evidence="3">Reverse transcriptase zinc-binding domain-containing protein</fullName>
    </recommendedName>
</protein>
<dbReference type="Proteomes" id="UP001472677">
    <property type="component" value="Unassembled WGS sequence"/>
</dbReference>
<proteinExistence type="predicted"/>
<evidence type="ECO:0000313" key="1">
    <source>
        <dbReference type="EMBL" id="KAK8526975.1"/>
    </source>
</evidence>
<accession>A0ABR2CZP1</accession>